<feature type="region of interest" description="Disordered" evidence="1">
    <location>
        <begin position="424"/>
        <end position="471"/>
    </location>
</feature>
<sequence length="510" mass="56059">MIGSFSQPWPNRHRSPAYGSLAYRTRVWCVLAAAAHLWGGGGLGTVGLQTVAIGQEPVAAPEIRTTAQTPAAQTPAAQAPAAQTPPAGTPVADEVAEQARRLVDGLRSDQFAVRELASEQLFRLGPACLPILRAVRRQSSDTEQSDRLDRIIDSLAKQNLESRIRSFLQGGPSELENWPELEKWFGDSPRIRELFVDLYREHPYLVDALGGTPQQLSMGLSRVRRRLIERGVGPRETPQRVDLIALLLPMTDPNFQAGPQYDLIVASLLQLYPANDFRKDAVFGEPFTRMVAKWMSRSDMSIREQVLRLALQWKMDIGLTLAVETLKQNPDPILLCRCMQTISRQGTREHAVLLAAYINDPTVVFQKRYLGVRGGEVQVGDVAAASIALLNSVPVTEIGFAEPAEHPIFGIIYEELVVPLKVPKKSANGDADSDADDGSNDDNDGDTAEAADDEFLDEDDLTPLQPGDLSPKEIARLIEHAKRREAARVEIRLRALELVPSAPAEAPQKS</sequence>
<evidence type="ECO:0000313" key="2">
    <source>
        <dbReference type="EMBL" id="QDV88528.1"/>
    </source>
</evidence>
<dbReference type="EMBL" id="CP036432">
    <property type="protein sequence ID" value="QDV88528.1"/>
    <property type="molecule type" value="Genomic_DNA"/>
</dbReference>
<feature type="compositionally biased region" description="Acidic residues" evidence="1">
    <location>
        <begin position="431"/>
        <end position="461"/>
    </location>
</feature>
<name>A0ABX5Y2M5_9BACT</name>
<dbReference type="RefSeq" id="WP_419580731.1">
    <property type="nucleotide sequence ID" value="NZ_CP036432.1"/>
</dbReference>
<proteinExistence type="predicted"/>
<dbReference type="Proteomes" id="UP000318081">
    <property type="component" value="Chromosome"/>
</dbReference>
<feature type="compositionally biased region" description="Low complexity" evidence="1">
    <location>
        <begin position="67"/>
        <end position="90"/>
    </location>
</feature>
<feature type="region of interest" description="Disordered" evidence="1">
    <location>
        <begin position="67"/>
        <end position="91"/>
    </location>
</feature>
<accession>A0ABX5Y2M5</accession>
<protein>
    <recommendedName>
        <fullName evidence="4">HEAT repeat protein</fullName>
    </recommendedName>
</protein>
<evidence type="ECO:0000313" key="3">
    <source>
        <dbReference type="Proteomes" id="UP000318081"/>
    </source>
</evidence>
<evidence type="ECO:0000256" key="1">
    <source>
        <dbReference type="SAM" id="MobiDB-lite"/>
    </source>
</evidence>
<reference evidence="2 3" key="1">
    <citation type="submission" date="2019-02" db="EMBL/GenBank/DDBJ databases">
        <title>Deep-cultivation of Planctomycetes and their phenomic and genomic characterization uncovers novel biology.</title>
        <authorList>
            <person name="Wiegand S."/>
            <person name="Jogler M."/>
            <person name="Boedeker C."/>
            <person name="Pinto D."/>
            <person name="Vollmers J."/>
            <person name="Rivas-Marin E."/>
            <person name="Kohn T."/>
            <person name="Peeters S.H."/>
            <person name="Heuer A."/>
            <person name="Rast P."/>
            <person name="Oberbeckmann S."/>
            <person name="Bunk B."/>
            <person name="Jeske O."/>
            <person name="Meyerdierks A."/>
            <person name="Storesund J.E."/>
            <person name="Kallscheuer N."/>
            <person name="Luecker S."/>
            <person name="Lage O.M."/>
            <person name="Pohl T."/>
            <person name="Merkel B.J."/>
            <person name="Hornburger P."/>
            <person name="Mueller R.-W."/>
            <person name="Bruemmer F."/>
            <person name="Labrenz M."/>
            <person name="Spormann A.M."/>
            <person name="Op den Camp H."/>
            <person name="Overmann J."/>
            <person name="Amann R."/>
            <person name="Jetten M.S.M."/>
            <person name="Mascher T."/>
            <person name="Medema M.H."/>
            <person name="Devos D.P."/>
            <person name="Kaster A.-K."/>
            <person name="Ovreas L."/>
            <person name="Rohde M."/>
            <person name="Galperin M.Y."/>
            <person name="Jogler C."/>
        </authorList>
    </citation>
    <scope>NUCLEOTIDE SEQUENCE [LARGE SCALE GENOMIC DNA]</scope>
    <source>
        <strain evidence="2 3">TBK1r</strain>
    </source>
</reference>
<keyword evidence="3" id="KW-1185">Reference proteome</keyword>
<evidence type="ECO:0008006" key="4">
    <source>
        <dbReference type="Google" id="ProtNLM"/>
    </source>
</evidence>
<organism evidence="2 3">
    <name type="scientific">Stieleria magnilauensis</name>
    <dbReference type="NCBI Taxonomy" id="2527963"/>
    <lineage>
        <taxon>Bacteria</taxon>
        <taxon>Pseudomonadati</taxon>
        <taxon>Planctomycetota</taxon>
        <taxon>Planctomycetia</taxon>
        <taxon>Pirellulales</taxon>
        <taxon>Pirellulaceae</taxon>
        <taxon>Stieleria</taxon>
    </lineage>
</organism>
<gene>
    <name evidence="2" type="ORF">TBK1r_75620</name>
</gene>